<sequence length="205" mass="23269">MDAYAQYDISEYDPYLLHNSECLKNLLGFTDTSSLNEAERVITQRTLADLIASPVTPTFDLVHLCEIHRRLFRHVYPFAGKTRKVEISKGNKLFLPYSLIEKESSKCFQQLASEGYLQGLDPRAFGQRAGFYLGWINKIHAFREGNGRSQRVFVDQLASQNGYFVEWSAISGQAMADASRAARSVDPEAKELSRLIGLNVVRKVW</sequence>
<evidence type="ECO:0000256" key="4">
    <source>
        <dbReference type="ARBA" id="ARBA00022840"/>
    </source>
</evidence>
<dbReference type="Pfam" id="PF02661">
    <property type="entry name" value="Fic"/>
    <property type="match status" value="1"/>
</dbReference>
<keyword evidence="3" id="KW-0547">Nucleotide-binding</keyword>
<name>A0ABY4V9R8_9GAMM</name>
<dbReference type="Gene3D" id="1.10.3290.10">
    <property type="entry name" value="Fido-like domain"/>
    <property type="match status" value="1"/>
</dbReference>
<keyword evidence="1" id="KW-0808">Transferase</keyword>
<dbReference type="PANTHER" id="PTHR39560">
    <property type="entry name" value="PROTEIN ADENYLYLTRANSFERASE FIC-RELATED"/>
    <property type="match status" value="1"/>
</dbReference>
<keyword evidence="2" id="KW-0548">Nucleotidyltransferase</keyword>
<comment type="catalytic activity">
    <reaction evidence="7">
        <text>L-tyrosyl-[protein] + ATP = O-(5'-adenylyl)-L-tyrosyl-[protein] + diphosphate</text>
        <dbReference type="Rhea" id="RHEA:54288"/>
        <dbReference type="Rhea" id="RHEA-COMP:10136"/>
        <dbReference type="Rhea" id="RHEA-COMP:13846"/>
        <dbReference type="ChEBI" id="CHEBI:30616"/>
        <dbReference type="ChEBI" id="CHEBI:33019"/>
        <dbReference type="ChEBI" id="CHEBI:46858"/>
        <dbReference type="ChEBI" id="CHEBI:83624"/>
        <dbReference type="EC" id="2.7.7.108"/>
    </reaction>
</comment>
<organism evidence="9 10">
    <name type="scientific">Microbulbifer variabilis</name>
    <dbReference type="NCBI Taxonomy" id="266805"/>
    <lineage>
        <taxon>Bacteria</taxon>
        <taxon>Pseudomonadati</taxon>
        <taxon>Pseudomonadota</taxon>
        <taxon>Gammaproteobacteria</taxon>
        <taxon>Cellvibrionales</taxon>
        <taxon>Microbulbiferaceae</taxon>
        <taxon>Microbulbifer</taxon>
    </lineage>
</organism>
<evidence type="ECO:0000259" key="8">
    <source>
        <dbReference type="PROSITE" id="PS51459"/>
    </source>
</evidence>
<protein>
    <recommendedName>
        <fullName evidence="5">protein adenylyltransferase</fullName>
        <ecNumber evidence="5">2.7.7.108</ecNumber>
    </recommendedName>
</protein>
<gene>
    <name evidence="9" type="ORF">MJO52_18440</name>
</gene>
<dbReference type="InterPro" id="IPR036597">
    <property type="entry name" value="Fido-like_dom_sf"/>
</dbReference>
<dbReference type="SUPFAM" id="SSF140931">
    <property type="entry name" value="Fic-like"/>
    <property type="match status" value="1"/>
</dbReference>
<comment type="catalytic activity">
    <reaction evidence="6">
        <text>L-threonyl-[protein] + ATP = 3-O-(5'-adenylyl)-L-threonyl-[protein] + diphosphate</text>
        <dbReference type="Rhea" id="RHEA:54292"/>
        <dbReference type="Rhea" id="RHEA-COMP:11060"/>
        <dbReference type="Rhea" id="RHEA-COMP:13847"/>
        <dbReference type="ChEBI" id="CHEBI:30013"/>
        <dbReference type="ChEBI" id="CHEBI:30616"/>
        <dbReference type="ChEBI" id="CHEBI:33019"/>
        <dbReference type="ChEBI" id="CHEBI:138113"/>
        <dbReference type="EC" id="2.7.7.108"/>
    </reaction>
</comment>
<evidence type="ECO:0000256" key="7">
    <source>
        <dbReference type="ARBA" id="ARBA00048696"/>
    </source>
</evidence>
<dbReference type="EC" id="2.7.7.108" evidence="5"/>
<evidence type="ECO:0000313" key="9">
    <source>
        <dbReference type="EMBL" id="USD21018.1"/>
    </source>
</evidence>
<keyword evidence="4" id="KW-0067">ATP-binding</keyword>
<evidence type="ECO:0000256" key="5">
    <source>
        <dbReference type="ARBA" id="ARBA00034531"/>
    </source>
</evidence>
<feature type="domain" description="Fido" evidence="8">
    <location>
        <begin position="59"/>
        <end position="198"/>
    </location>
</feature>
<dbReference type="RefSeq" id="WP_252083421.1">
    <property type="nucleotide sequence ID" value="NZ_CP092418.1"/>
</dbReference>
<evidence type="ECO:0000256" key="2">
    <source>
        <dbReference type="ARBA" id="ARBA00022695"/>
    </source>
</evidence>
<dbReference type="PANTHER" id="PTHR39560:SF1">
    <property type="entry name" value="PROTEIN ADENYLYLTRANSFERASE FIC-RELATED"/>
    <property type="match status" value="1"/>
</dbReference>
<dbReference type="EMBL" id="CP092418">
    <property type="protein sequence ID" value="USD21018.1"/>
    <property type="molecule type" value="Genomic_DNA"/>
</dbReference>
<evidence type="ECO:0000313" key="10">
    <source>
        <dbReference type="Proteomes" id="UP001055658"/>
    </source>
</evidence>
<dbReference type="InterPro" id="IPR003812">
    <property type="entry name" value="Fido"/>
</dbReference>
<accession>A0ABY4V9R8</accession>
<evidence type="ECO:0000256" key="1">
    <source>
        <dbReference type="ARBA" id="ARBA00022679"/>
    </source>
</evidence>
<proteinExistence type="predicted"/>
<reference evidence="9" key="1">
    <citation type="submission" date="2022-02" db="EMBL/GenBank/DDBJ databases">
        <title>Coral-associated bacteria.</title>
        <authorList>
            <person name="Tang K."/>
            <person name="Wang X."/>
        </authorList>
    </citation>
    <scope>NUCLEOTIDE SEQUENCE</scope>
    <source>
        <strain evidence="9">SCSIO 43006</strain>
    </source>
</reference>
<evidence type="ECO:0000256" key="6">
    <source>
        <dbReference type="ARBA" id="ARBA00047939"/>
    </source>
</evidence>
<keyword evidence="10" id="KW-1185">Reference proteome</keyword>
<evidence type="ECO:0000256" key="3">
    <source>
        <dbReference type="ARBA" id="ARBA00022741"/>
    </source>
</evidence>
<dbReference type="PROSITE" id="PS51459">
    <property type="entry name" value="FIDO"/>
    <property type="match status" value="1"/>
</dbReference>
<dbReference type="Proteomes" id="UP001055658">
    <property type="component" value="Chromosome"/>
</dbReference>